<name>A0A0F0CJJ0_9BACT</name>
<dbReference type="InterPro" id="IPR003699">
    <property type="entry name" value="QueA"/>
</dbReference>
<dbReference type="GO" id="GO:0008616">
    <property type="term" value="P:tRNA queuosine(34) biosynthetic process"/>
    <property type="evidence" value="ECO:0007669"/>
    <property type="project" value="UniProtKB-UniRule"/>
</dbReference>
<evidence type="ECO:0000256" key="10">
    <source>
        <dbReference type="ARBA" id="ARBA00066503"/>
    </source>
</evidence>
<organism evidence="14 15">
    <name type="scientific">Candidatus Omnitrophus magneticus</name>
    <dbReference type="NCBI Taxonomy" id="1609969"/>
    <lineage>
        <taxon>Bacteria</taxon>
        <taxon>Pseudomonadati</taxon>
        <taxon>Candidatus Omnitrophota</taxon>
        <taxon>Candidatus Omnitrophus</taxon>
    </lineage>
</organism>
<dbReference type="AlphaFoldDB" id="A0A0F0CJJ0"/>
<evidence type="ECO:0000256" key="3">
    <source>
        <dbReference type="ARBA" id="ARBA00011245"/>
    </source>
</evidence>
<dbReference type="EC" id="2.4.99.17" evidence="10 13"/>
<dbReference type="EMBL" id="JYNY01000559">
    <property type="protein sequence ID" value="KJJ83488.1"/>
    <property type="molecule type" value="Genomic_DNA"/>
</dbReference>
<evidence type="ECO:0000256" key="13">
    <source>
        <dbReference type="HAMAP-Rule" id="MF_00113"/>
    </source>
</evidence>
<dbReference type="UniPathway" id="UPA00392"/>
<dbReference type="InterPro" id="IPR036100">
    <property type="entry name" value="QueA_sf"/>
</dbReference>
<keyword evidence="4 13" id="KW-0963">Cytoplasm</keyword>
<comment type="caution">
    <text evidence="14">The sequence shown here is derived from an EMBL/GenBank/DDBJ whole genome shotgun (WGS) entry which is preliminary data.</text>
</comment>
<protein>
    <recommendedName>
        <fullName evidence="11 13">S-adenosylmethionine:tRNA ribosyltransferase-isomerase</fullName>
        <ecNumber evidence="10 13">2.4.99.17</ecNumber>
    </recommendedName>
    <alternativeName>
        <fullName evidence="12 13">Queuosine biosynthesis protein QueA</fullName>
    </alternativeName>
</protein>
<dbReference type="Gene3D" id="2.40.10.240">
    <property type="entry name" value="QueA-like"/>
    <property type="match status" value="1"/>
</dbReference>
<evidence type="ECO:0000256" key="2">
    <source>
        <dbReference type="ARBA" id="ARBA00004691"/>
    </source>
</evidence>
<comment type="subunit">
    <text evidence="3 13">Monomer.</text>
</comment>
<dbReference type="InterPro" id="IPR042118">
    <property type="entry name" value="QueA_dom1"/>
</dbReference>
<dbReference type="Gene3D" id="3.40.1780.10">
    <property type="entry name" value="QueA-like"/>
    <property type="match status" value="1"/>
</dbReference>
<dbReference type="Proteomes" id="UP000033428">
    <property type="component" value="Unassembled WGS sequence"/>
</dbReference>
<keyword evidence="5 13" id="KW-0808">Transferase</keyword>
<keyword evidence="7 13" id="KW-0671">Queuosine biosynthesis</keyword>
<evidence type="ECO:0000256" key="7">
    <source>
        <dbReference type="ARBA" id="ARBA00022785"/>
    </source>
</evidence>
<comment type="similarity">
    <text evidence="9 13">Belongs to the QueA family.</text>
</comment>
<evidence type="ECO:0000256" key="11">
    <source>
        <dbReference type="ARBA" id="ARBA00069325"/>
    </source>
</evidence>
<evidence type="ECO:0000256" key="4">
    <source>
        <dbReference type="ARBA" id="ARBA00022490"/>
    </source>
</evidence>
<gene>
    <name evidence="13" type="primary">queA</name>
    <name evidence="14" type="ORF">OMAG_002643</name>
</gene>
<comment type="catalytic activity">
    <reaction evidence="8 13">
        <text>7-aminomethyl-7-carbaguanosine(34) in tRNA + S-adenosyl-L-methionine = epoxyqueuosine(34) in tRNA + adenine + L-methionine + 2 H(+)</text>
        <dbReference type="Rhea" id="RHEA:32155"/>
        <dbReference type="Rhea" id="RHEA-COMP:10342"/>
        <dbReference type="Rhea" id="RHEA-COMP:18582"/>
        <dbReference type="ChEBI" id="CHEBI:15378"/>
        <dbReference type="ChEBI" id="CHEBI:16708"/>
        <dbReference type="ChEBI" id="CHEBI:57844"/>
        <dbReference type="ChEBI" id="CHEBI:59789"/>
        <dbReference type="ChEBI" id="CHEBI:82833"/>
        <dbReference type="ChEBI" id="CHEBI:194443"/>
        <dbReference type="EC" id="2.4.99.17"/>
    </reaction>
</comment>
<dbReference type="NCBIfam" id="NF001140">
    <property type="entry name" value="PRK00147.1"/>
    <property type="match status" value="1"/>
</dbReference>
<keyword evidence="6 13" id="KW-0949">S-adenosyl-L-methionine</keyword>
<dbReference type="NCBIfam" id="TIGR00113">
    <property type="entry name" value="queA"/>
    <property type="match status" value="1"/>
</dbReference>
<evidence type="ECO:0000256" key="5">
    <source>
        <dbReference type="ARBA" id="ARBA00022679"/>
    </source>
</evidence>
<evidence type="ECO:0000256" key="8">
    <source>
        <dbReference type="ARBA" id="ARBA00052751"/>
    </source>
</evidence>
<evidence type="ECO:0000256" key="6">
    <source>
        <dbReference type="ARBA" id="ARBA00022691"/>
    </source>
</evidence>
<dbReference type="PANTHER" id="PTHR30307">
    <property type="entry name" value="S-ADENOSYLMETHIONINE:TRNA RIBOSYLTRANSFERASE-ISOMERASE"/>
    <property type="match status" value="1"/>
</dbReference>
<dbReference type="FunFam" id="3.40.1780.10:FF:000001">
    <property type="entry name" value="S-adenosylmethionine:tRNA ribosyltransferase-isomerase"/>
    <property type="match status" value="1"/>
</dbReference>
<dbReference type="PATRIC" id="fig|1609969.3.peg.2837"/>
<dbReference type="Pfam" id="PF02547">
    <property type="entry name" value="Queuosine_synth"/>
    <property type="match status" value="1"/>
</dbReference>
<proteinExistence type="inferred from homology"/>
<dbReference type="HAMAP" id="MF_00113">
    <property type="entry name" value="QueA"/>
    <property type="match status" value="1"/>
</dbReference>
<keyword evidence="15" id="KW-1185">Reference proteome</keyword>
<dbReference type="GO" id="GO:0051075">
    <property type="term" value="F:S-adenosylmethionine:tRNA ribosyltransferase-isomerase activity"/>
    <property type="evidence" value="ECO:0007669"/>
    <property type="project" value="UniProtKB-EC"/>
</dbReference>
<evidence type="ECO:0000313" key="14">
    <source>
        <dbReference type="EMBL" id="KJJ83488.1"/>
    </source>
</evidence>
<dbReference type="GO" id="GO:0005737">
    <property type="term" value="C:cytoplasm"/>
    <property type="evidence" value="ECO:0007669"/>
    <property type="project" value="UniProtKB-SubCell"/>
</dbReference>
<evidence type="ECO:0000256" key="9">
    <source>
        <dbReference type="ARBA" id="ARBA00061210"/>
    </source>
</evidence>
<evidence type="ECO:0000256" key="12">
    <source>
        <dbReference type="ARBA" id="ARBA00076160"/>
    </source>
</evidence>
<dbReference type="SUPFAM" id="SSF111337">
    <property type="entry name" value="QueA-like"/>
    <property type="match status" value="1"/>
</dbReference>
<dbReference type="PANTHER" id="PTHR30307:SF0">
    <property type="entry name" value="S-ADENOSYLMETHIONINE:TRNA RIBOSYLTRANSFERASE-ISOMERASE"/>
    <property type="match status" value="1"/>
</dbReference>
<evidence type="ECO:0000256" key="1">
    <source>
        <dbReference type="ARBA" id="ARBA00004496"/>
    </source>
</evidence>
<comment type="subcellular location">
    <subcellularLocation>
        <location evidence="1 13">Cytoplasm</location>
    </subcellularLocation>
</comment>
<comment type="pathway">
    <text evidence="2 13">tRNA modification; tRNA-queuosine biosynthesis.</text>
</comment>
<keyword evidence="14" id="KW-0413">Isomerase</keyword>
<accession>A0A0F0CJJ0</accession>
<sequence>MKLHDFYYEFPKELIAQAPLKTRDNARLLVLDRKKNEISEIIFKDLAQYFSAGDCLVLNDTKVLPVRLYGHRKTGGRVEIFLLDMPGKKCKALVNPSARIKDGEKITLESGINAVILERTNIGRFLEFDAPIEEVLKTGHVPLPPYIERVDNAFDKESYQTVYAARDGATAAPTAGLHFSGELLEKIKNKGVHIVYVTLHTSYGTFAPVKSENIEEHKMHFEYYEMKEETARIINNVKKTGGKIFGVGTTSCRVLETSAGQDGFVKQGSGETNLFIYPGYEFKTVDSLITNFHLPSSTLLMLVSALAGRDFIMTAYKRAIDLRFRFFSYGDAMLIL</sequence>
<evidence type="ECO:0000313" key="15">
    <source>
        <dbReference type="Proteomes" id="UP000033428"/>
    </source>
</evidence>
<comment type="function">
    <text evidence="13">Transfers and isomerizes the ribose moiety from AdoMet to the 7-aminomethyl group of 7-deazaguanine (preQ1-tRNA) to give epoxyqueuosine (oQ-tRNA).</text>
</comment>
<reference evidence="14 15" key="1">
    <citation type="submission" date="2015-02" db="EMBL/GenBank/DDBJ databases">
        <title>Single-cell genomics of uncultivated deep-branching MTB reveals a conserved set of magnetosome genes.</title>
        <authorList>
            <person name="Kolinko S."/>
            <person name="Richter M."/>
            <person name="Glockner F.O."/>
            <person name="Brachmann A."/>
            <person name="Schuler D."/>
        </authorList>
    </citation>
    <scope>NUCLEOTIDE SEQUENCE [LARGE SCALE GENOMIC DNA]</scope>
    <source>
        <strain evidence="14">SKK-01</strain>
    </source>
</reference>
<dbReference type="InterPro" id="IPR042119">
    <property type="entry name" value="QueA_dom2"/>
</dbReference>